<proteinExistence type="predicted"/>
<dbReference type="EMBL" id="SSDS01000003">
    <property type="protein sequence ID" value="TXG78875.1"/>
    <property type="molecule type" value="Genomic_DNA"/>
</dbReference>
<feature type="region of interest" description="Disordered" evidence="1">
    <location>
        <begin position="204"/>
        <end position="225"/>
    </location>
</feature>
<sequence length="225" mass="25705">MSMLYEQQMNPGTVIANTSDRDLPSLARCIASATSESKKYYDDIIYYTEDKTQLYRLAGALIIRMSVMFRRIIAARWEHLPESYSWDSVDWVLSTFNEQAAAQFSHVMKVVLSNGRPRPLTMNVVCELLDQVDTTSKPTLKQLSALALAWWILCPSNKERIVQMIPRLPMDTVRRLHSMCGMFSRVQDAGELIDLCRTVGASQHESGRVRRDESPSTNNLRISLR</sequence>
<dbReference type="AlphaFoldDB" id="A0A5C7JBD3"/>
<gene>
    <name evidence="2" type="ORF">E6Q11_00200</name>
</gene>
<protein>
    <submittedName>
        <fullName evidence="2">Uncharacterized protein</fullName>
    </submittedName>
</protein>
<dbReference type="Proteomes" id="UP000321026">
    <property type="component" value="Unassembled WGS sequence"/>
</dbReference>
<reference evidence="2 3" key="1">
    <citation type="submission" date="2018-09" db="EMBL/GenBank/DDBJ databases">
        <title>Metagenome Assembled Genomes from an Advanced Water Purification Facility.</title>
        <authorList>
            <person name="Stamps B.W."/>
            <person name="Spear J.R."/>
        </authorList>
    </citation>
    <scope>NUCLEOTIDE SEQUENCE [LARGE SCALE GENOMIC DNA]</scope>
    <source>
        <strain evidence="2">Bin_63_2</strain>
    </source>
</reference>
<evidence type="ECO:0000256" key="1">
    <source>
        <dbReference type="SAM" id="MobiDB-lite"/>
    </source>
</evidence>
<feature type="compositionally biased region" description="Polar residues" evidence="1">
    <location>
        <begin position="215"/>
        <end position="225"/>
    </location>
</feature>
<name>A0A5C7JBD3_9BACT</name>
<accession>A0A5C7JBD3</accession>
<evidence type="ECO:0000313" key="2">
    <source>
        <dbReference type="EMBL" id="TXG78875.1"/>
    </source>
</evidence>
<organism evidence="2 3">
    <name type="scientific">Candidatus Dojkabacteria bacterium</name>
    <dbReference type="NCBI Taxonomy" id="2099670"/>
    <lineage>
        <taxon>Bacteria</taxon>
        <taxon>Candidatus Dojkabacteria</taxon>
    </lineage>
</organism>
<evidence type="ECO:0000313" key="3">
    <source>
        <dbReference type="Proteomes" id="UP000321026"/>
    </source>
</evidence>
<feature type="compositionally biased region" description="Basic and acidic residues" evidence="1">
    <location>
        <begin position="205"/>
        <end position="214"/>
    </location>
</feature>
<comment type="caution">
    <text evidence="2">The sequence shown here is derived from an EMBL/GenBank/DDBJ whole genome shotgun (WGS) entry which is preliminary data.</text>
</comment>